<evidence type="ECO:0000256" key="1">
    <source>
        <dbReference type="ARBA" id="ARBA00006068"/>
    </source>
</evidence>
<comment type="similarity">
    <text evidence="1">Belongs to the LytR/CpsA/Psr (LCP) family.</text>
</comment>
<reference evidence="4 5" key="1">
    <citation type="submission" date="2014-09" db="EMBL/GenBank/DDBJ databases">
        <title>Butyrate-producing bacteria isolated from human gut.</title>
        <authorList>
            <person name="Zhang Q."/>
            <person name="Zhao L."/>
        </authorList>
    </citation>
    <scope>NUCLEOTIDE SEQUENCE [LARGE SCALE GENOMIC DNA]</scope>
    <source>
        <strain evidence="4 5">R22</strain>
    </source>
</reference>
<evidence type="ECO:0000313" key="5">
    <source>
        <dbReference type="Proteomes" id="UP000245905"/>
    </source>
</evidence>
<dbReference type="Proteomes" id="UP000245905">
    <property type="component" value="Unassembled WGS sequence"/>
</dbReference>
<evidence type="ECO:0000256" key="2">
    <source>
        <dbReference type="SAM" id="MobiDB-lite"/>
    </source>
</evidence>
<dbReference type="Pfam" id="PF03816">
    <property type="entry name" value="LytR_cpsA_psr"/>
    <property type="match status" value="1"/>
</dbReference>
<name>A0A2U2EGH9_9FIRM</name>
<feature type="compositionally biased region" description="Low complexity" evidence="2">
    <location>
        <begin position="386"/>
        <end position="401"/>
    </location>
</feature>
<dbReference type="InterPro" id="IPR050922">
    <property type="entry name" value="LytR/CpsA/Psr_CW_biosynth"/>
</dbReference>
<dbReference type="PANTHER" id="PTHR33392:SF6">
    <property type="entry name" value="POLYISOPRENYL-TEICHOIC ACID--PEPTIDOGLYCAN TEICHOIC ACID TRANSFERASE TAGU"/>
    <property type="match status" value="1"/>
</dbReference>
<dbReference type="InterPro" id="IPR004474">
    <property type="entry name" value="LytR_CpsA_psr"/>
</dbReference>
<dbReference type="Gene3D" id="3.40.630.190">
    <property type="entry name" value="LCP protein"/>
    <property type="match status" value="1"/>
</dbReference>
<feature type="compositionally biased region" description="Basic and acidic residues" evidence="2">
    <location>
        <begin position="373"/>
        <end position="385"/>
    </location>
</feature>
<protein>
    <submittedName>
        <fullName evidence="4">Transcriptional regulator</fullName>
    </submittedName>
</protein>
<evidence type="ECO:0000259" key="3">
    <source>
        <dbReference type="Pfam" id="PF03816"/>
    </source>
</evidence>
<organism evidence="4 5">
    <name type="scientific">Agathobacter rectalis</name>
    <dbReference type="NCBI Taxonomy" id="39491"/>
    <lineage>
        <taxon>Bacteria</taxon>
        <taxon>Bacillati</taxon>
        <taxon>Bacillota</taxon>
        <taxon>Clostridia</taxon>
        <taxon>Lachnospirales</taxon>
        <taxon>Lachnospiraceae</taxon>
        <taxon>Agathobacter</taxon>
    </lineage>
</organism>
<proteinExistence type="inferred from homology"/>
<gene>
    <name evidence="4" type="ORF">LD38_08975</name>
</gene>
<dbReference type="AlphaFoldDB" id="A0A2U2EGH9"/>
<accession>A0A2U2EGH9</accession>
<dbReference type="RefSeq" id="WP_109257985.1">
    <property type="nucleotide sequence ID" value="NZ_JRFS01000016.1"/>
</dbReference>
<comment type="caution">
    <text evidence="4">The sequence shown here is derived from an EMBL/GenBank/DDBJ whole genome shotgun (WGS) entry which is preliminary data.</text>
</comment>
<dbReference type="NCBIfam" id="TIGR00350">
    <property type="entry name" value="lytR_cpsA_psr"/>
    <property type="match status" value="1"/>
</dbReference>
<feature type="region of interest" description="Disordered" evidence="2">
    <location>
        <begin position="361"/>
        <end position="408"/>
    </location>
</feature>
<evidence type="ECO:0000313" key="4">
    <source>
        <dbReference type="EMBL" id="PWE83604.1"/>
    </source>
</evidence>
<feature type="domain" description="Cell envelope-related transcriptional attenuator" evidence="3">
    <location>
        <begin position="92"/>
        <end position="249"/>
    </location>
</feature>
<dbReference type="PANTHER" id="PTHR33392">
    <property type="entry name" value="POLYISOPRENYL-TEICHOIC ACID--PEPTIDOGLYCAN TEICHOIC ACID TRANSFERASE TAGU"/>
    <property type="match status" value="1"/>
</dbReference>
<sequence>MAKKRRRKKRRSGRKKIILFVFEILLLLIVLLVVWAYNKTLGQVKYEDALTASEAGINDDIDDDALANMHGYLNVALFGLDNRSNGSYNEGNSDCIMIASLNYDTKEVQLVSVYRDTYLPIGNGKFAKANAAYANGGAKRAVAMLNSNLDLNITKYVCVDWKALVDAIDDIGGLDLEITKAEMKEINYLIPEVDSTTGYNTPYLEGDGMQHLDGTQATCYARIRSTSGDDFLRASRQRIVLQAMLDKAKQSDLGSLTEMCKDIMSQISTNFTAAEIVQYATAVTKYQMKETTGFPFELTTMNLSSTGDTVIPIDLAQNVSKLHQFLFNETDYQPTETVQNVSDKIAKKTGVTSETSAFDLSQYNDTVGSDGTEGAKKKNKDKQESLKNSQSESENSSGTKSSSDDLDE</sequence>
<dbReference type="EMBL" id="JRFS01000016">
    <property type="protein sequence ID" value="PWE83604.1"/>
    <property type="molecule type" value="Genomic_DNA"/>
</dbReference>